<gene>
    <name evidence="5" type="ORF">FNZ56_00500</name>
</gene>
<dbReference type="InterPro" id="IPR011057">
    <property type="entry name" value="Mss4-like_sf"/>
</dbReference>
<evidence type="ECO:0000313" key="6">
    <source>
        <dbReference type="Proteomes" id="UP000315891"/>
    </source>
</evidence>
<evidence type="ECO:0000256" key="1">
    <source>
        <dbReference type="ARBA" id="ARBA00005495"/>
    </source>
</evidence>
<reference evidence="5 6" key="1">
    <citation type="submission" date="2019-07" db="EMBL/GenBank/DDBJ databases">
        <title>Lysobacter weifangensis sp. nov., isolated from bensulfuron-methyl contaminated farmland soil.</title>
        <authorList>
            <person name="Zhao H."/>
        </authorList>
    </citation>
    <scope>NUCLEOTIDE SEQUENCE [LARGE SCALE GENOMIC DNA]</scope>
    <source>
        <strain evidence="5 6">CC-Bw-6</strain>
    </source>
</reference>
<evidence type="ECO:0000256" key="3">
    <source>
        <dbReference type="ARBA" id="ARBA00022833"/>
    </source>
</evidence>
<dbReference type="InterPro" id="IPR052355">
    <property type="entry name" value="CENP-V-like"/>
</dbReference>
<keyword evidence="6" id="KW-1185">Reference proteome</keyword>
<organism evidence="5 6">
    <name type="scientific">Pseudoluteimonas lycopersici</name>
    <dbReference type="NCBI Taxonomy" id="1324796"/>
    <lineage>
        <taxon>Bacteria</taxon>
        <taxon>Pseudomonadati</taxon>
        <taxon>Pseudomonadota</taxon>
        <taxon>Gammaproteobacteria</taxon>
        <taxon>Lysobacterales</taxon>
        <taxon>Lysobacteraceae</taxon>
        <taxon>Pseudoluteimonas</taxon>
    </lineage>
</organism>
<dbReference type="Pfam" id="PF04828">
    <property type="entry name" value="GFA"/>
    <property type="match status" value="1"/>
</dbReference>
<dbReference type="PANTHER" id="PTHR28620">
    <property type="entry name" value="CENTROMERE PROTEIN V"/>
    <property type="match status" value="1"/>
</dbReference>
<dbReference type="PANTHER" id="PTHR28620:SF1">
    <property type="entry name" value="CENP-V_GFA DOMAIN-CONTAINING PROTEIN"/>
    <property type="match status" value="1"/>
</dbReference>
<dbReference type="GO" id="GO:0046872">
    <property type="term" value="F:metal ion binding"/>
    <property type="evidence" value="ECO:0007669"/>
    <property type="project" value="UniProtKB-KW"/>
</dbReference>
<accession>A0A516V1S4</accession>
<protein>
    <submittedName>
        <fullName evidence="5">GFA family protein</fullName>
    </submittedName>
</protein>
<dbReference type="Gene3D" id="2.170.150.70">
    <property type="match status" value="1"/>
</dbReference>
<dbReference type="EMBL" id="CP041742">
    <property type="protein sequence ID" value="QDQ72468.1"/>
    <property type="molecule type" value="Genomic_DNA"/>
</dbReference>
<comment type="similarity">
    <text evidence="1">Belongs to the Gfa family.</text>
</comment>
<keyword evidence="3" id="KW-0862">Zinc</keyword>
<name>A0A516V1S4_9GAMM</name>
<dbReference type="Proteomes" id="UP000315891">
    <property type="component" value="Chromosome"/>
</dbReference>
<dbReference type="GO" id="GO:0016846">
    <property type="term" value="F:carbon-sulfur lyase activity"/>
    <property type="evidence" value="ECO:0007669"/>
    <property type="project" value="InterPro"/>
</dbReference>
<feature type="domain" description="CENP-V/GFA" evidence="4">
    <location>
        <begin position="4"/>
        <end position="112"/>
    </location>
</feature>
<dbReference type="InterPro" id="IPR006913">
    <property type="entry name" value="CENP-V/GFA"/>
</dbReference>
<dbReference type="RefSeq" id="WP_143877984.1">
    <property type="nucleotide sequence ID" value="NZ_BAABLZ010000002.1"/>
</dbReference>
<proteinExistence type="inferred from homology"/>
<evidence type="ECO:0000256" key="2">
    <source>
        <dbReference type="ARBA" id="ARBA00022723"/>
    </source>
</evidence>
<dbReference type="AlphaFoldDB" id="A0A516V1S4"/>
<evidence type="ECO:0000313" key="5">
    <source>
        <dbReference type="EMBL" id="QDQ72468.1"/>
    </source>
</evidence>
<keyword evidence="2" id="KW-0479">Metal-binding</keyword>
<sequence length="116" mass="12681">MATHEGSCHCGRIAFTLEGEVREAIDCNCSMCRRKGALLAAFPRDALTLKTPEADMGTYRFNRHLIDHHFCPDCGIAPFSEGKGRDGSAMTMVNIRCLPDVDLSTLSIKPFDGASM</sequence>
<evidence type="ECO:0000259" key="4">
    <source>
        <dbReference type="PROSITE" id="PS51891"/>
    </source>
</evidence>
<dbReference type="OrthoDB" id="9805575at2"/>
<dbReference type="SUPFAM" id="SSF51316">
    <property type="entry name" value="Mss4-like"/>
    <property type="match status" value="1"/>
</dbReference>
<dbReference type="PROSITE" id="PS51891">
    <property type="entry name" value="CENP_V_GFA"/>
    <property type="match status" value="1"/>
</dbReference>